<dbReference type="SUPFAM" id="SSF52540">
    <property type="entry name" value="P-loop containing nucleoside triphosphate hydrolases"/>
    <property type="match status" value="1"/>
</dbReference>
<protein>
    <recommendedName>
        <fullName evidence="3">NACHT domain-containing protein</fullName>
    </recommendedName>
</protein>
<comment type="caution">
    <text evidence="1">The sequence shown here is derived from an EMBL/GenBank/DDBJ whole genome shotgun (WGS) entry which is preliminary data.</text>
</comment>
<gene>
    <name evidence="1" type="ORF">PQU96_15845</name>
</gene>
<proteinExistence type="predicted"/>
<evidence type="ECO:0000313" key="1">
    <source>
        <dbReference type="EMBL" id="MDC7715588.1"/>
    </source>
</evidence>
<organism evidence="1 2">
    <name type="scientific">Vogesella margarita</name>
    <dbReference type="NCBI Taxonomy" id="2984199"/>
    <lineage>
        <taxon>Bacteria</taxon>
        <taxon>Pseudomonadati</taxon>
        <taxon>Pseudomonadota</taxon>
        <taxon>Betaproteobacteria</taxon>
        <taxon>Neisseriales</taxon>
        <taxon>Chromobacteriaceae</taxon>
        <taxon>Vogesella</taxon>
    </lineage>
</organism>
<dbReference type="EMBL" id="JAQQLE010000019">
    <property type="protein sequence ID" value="MDC7715588.1"/>
    <property type="molecule type" value="Genomic_DNA"/>
</dbReference>
<dbReference type="InterPro" id="IPR027417">
    <property type="entry name" value="P-loop_NTPase"/>
</dbReference>
<dbReference type="RefSeq" id="WP_272773371.1">
    <property type="nucleotide sequence ID" value="NZ_JAQQLE010000019.1"/>
</dbReference>
<accession>A0ABT5ISW2</accession>
<dbReference type="Gene3D" id="3.40.50.300">
    <property type="entry name" value="P-loop containing nucleotide triphosphate hydrolases"/>
    <property type="match status" value="1"/>
</dbReference>
<evidence type="ECO:0008006" key="3">
    <source>
        <dbReference type="Google" id="ProtNLM"/>
    </source>
</evidence>
<keyword evidence="2" id="KW-1185">Reference proteome</keyword>
<dbReference type="Proteomes" id="UP001222030">
    <property type="component" value="Unassembled WGS sequence"/>
</dbReference>
<name>A0ABT5ISW2_9NEIS</name>
<sequence length="1522" mass="169215">MDLSTISRILSSLVAPVLGWVKKPWAVRTAARNLAATTSSPIDGLDAGTFVLLGASSSTESGWQRILEAFAHRLVRTEPFSLLHAREWLNSTDTQRRLQSLSHARITSAVEPSDDRMALVVSYMQASGEHRHRAEDIVDHAVKVLVAGVLGAVKDDALGGVLQINMRALQQRFDEIHIQLDAQALPEPGWSLERACDVNAEWLLNAFSSRSKAKTRFGQSLSPADTAAPVKPMPRTDLTERFEALLIESPLGGVVVLTGDEGNGKSWLVAQAWLSLPVKPLTIFLTAEDIGEQIADPIALIARKLCVQTDRQGSERHQAFWSAQLDAWRTQRRGPAQGFLVVLDGLNQRPRTEWARLIDQLSEELEHIGGKLILTSRKRYFDGMVRPRLVSSCRELAVPEWTPAERDALLTARGMHGSQLHERVAASLCNPRLLGIALTLLDSARLLALEELSIPFLLFEHLRASQRDSYGQSAEHFKRNLQDHAKKILQRLNGQQRDDLKVFEGGLDAVVEGRFFIPLTEDLTRYTVREEGLGLALGLAILDELHTARRNGRDLNEALAALAEPIAALDQASEAIMAALTVACMSEENSTEIGVAILMGFAGLQNPDDDAFDAIAALARTRTLVFLEVARTLALQGGRAVNFDWIELALHQAKADKQAWLMIAQVVEGWLAHVTLDIEQHVFPFGRSADEVIQRRIELQGELEAKLARLSTEEHDILDALERTTAQDVSVLGKVALKLLAGMPLAQFARALVRWSFAGSLNGSYEAPLKEFRQLIRFNSVDWQATRAALLLASQTLCNGKPSRVGQWALVTLLQATGHPDDARHAQELVDVLRVGQPEHRRWRRVENYCSTDPCDPSNTEPDNVLRTAEQYAAIDVTRLYLHMGMDTLDYFFSDARPAVSRYYKDIAVERHRAWVNDVLLRRGLPLRQGVAGLLAHSALITHEQAQRFVCRVCGSEADIDALRSLGDEAKIWAQFQLQLAFPALDADAQLDALIQASFGNRLSQNLIKMIKPLDVQTFEYSLARAIAAQDDEAQFTVLLFTPFANCPLSPAVRAYLPSLLCSESTLVRAYTLRMVAQSGETEALRIVVQGNWSVTQLNTDEKLERWYGSEVMLEAAAQCIAPWESLVANMDYQHLGRLSRRLGGASARYVASVVDALLRRSLELPVEMSMFQIELMRHPDDGPQPQYFRLLECEQPTGSLDEALQSTFEQEDGFIERQRKLHAAFETLLANLTRIDADKLLDQFCMEDFAAIAAADTTLAEHWSVLLLDQPDGAHLVAVRNIGLLLAHTIAAHDPVCAVQLFEKFEPIAPLVRVVFGHTAIELGAMAVWSAADHAELGALRMRRLDCAANNDALSHEVWAALWNGKSTQLTQYIDTRLASVWPAAQARAVLVAGLMGQNPHSDSVLARFAGVPGLLGETQRVAREAYDRHAWTVHWLAVMRAAPSAEIFWHAAVLFLVVADGRVEALRLAQQEAQTFFHLHWSSIEQQLQNRFDKLRKKYKERLLAEEMPWSPFLTPAARD</sequence>
<evidence type="ECO:0000313" key="2">
    <source>
        <dbReference type="Proteomes" id="UP001222030"/>
    </source>
</evidence>
<reference evidence="1 2" key="1">
    <citation type="submission" date="2023-01" db="EMBL/GenBank/DDBJ databases">
        <title>Novel species of the genus Vogesella isolated from rivers.</title>
        <authorList>
            <person name="Lu H."/>
        </authorList>
    </citation>
    <scope>NUCLEOTIDE SEQUENCE [LARGE SCALE GENOMIC DNA]</scope>
    <source>
        <strain evidence="1 2">LYT5W</strain>
    </source>
</reference>